<comment type="function">
    <text evidence="3">Bifunctional nuclease with both RNase and DNase activities. Involved in basal defense response. Participates in abscisic acid-derived callose deposition following infection by a necrotrophic pathogen.</text>
</comment>
<dbReference type="GO" id="GO:0016567">
    <property type="term" value="P:protein ubiquitination"/>
    <property type="evidence" value="ECO:0007669"/>
    <property type="project" value="TreeGrafter"/>
</dbReference>
<evidence type="ECO:0000313" key="5">
    <source>
        <dbReference type="EMBL" id="KAF2310022.1"/>
    </source>
</evidence>
<evidence type="ECO:0000256" key="2">
    <source>
        <dbReference type="ARBA" id="ARBA00022722"/>
    </source>
</evidence>
<evidence type="ECO:0000256" key="3">
    <source>
        <dbReference type="ARBA" id="ARBA00025428"/>
    </source>
</evidence>
<comment type="similarity">
    <text evidence="1">Belongs to the bifunctional nuclease family.</text>
</comment>
<keyword evidence="2" id="KW-0540">Nuclease</keyword>
<gene>
    <name evidence="5" type="ORF">GH714_006227</name>
</gene>
<reference evidence="5 6" key="1">
    <citation type="journal article" date="2020" name="Mol. Plant">
        <title>The Chromosome-Based Rubber Tree Genome Provides New Insights into Spurge Genome Evolution and Rubber Biosynthesis.</title>
        <authorList>
            <person name="Liu J."/>
            <person name="Shi C."/>
            <person name="Shi C.C."/>
            <person name="Li W."/>
            <person name="Zhang Q.J."/>
            <person name="Zhang Y."/>
            <person name="Li K."/>
            <person name="Lu H.F."/>
            <person name="Shi C."/>
            <person name="Zhu S.T."/>
            <person name="Xiao Z.Y."/>
            <person name="Nan H."/>
            <person name="Yue Y."/>
            <person name="Zhu X.G."/>
            <person name="Wu Y."/>
            <person name="Hong X.N."/>
            <person name="Fan G.Y."/>
            <person name="Tong Y."/>
            <person name="Zhang D."/>
            <person name="Mao C.L."/>
            <person name="Liu Y.L."/>
            <person name="Hao S.J."/>
            <person name="Liu W.Q."/>
            <person name="Lv M.Q."/>
            <person name="Zhang H.B."/>
            <person name="Liu Y."/>
            <person name="Hu-Tang G.R."/>
            <person name="Wang J.P."/>
            <person name="Wang J.H."/>
            <person name="Sun Y.H."/>
            <person name="Ni S.B."/>
            <person name="Chen W.B."/>
            <person name="Zhang X.C."/>
            <person name="Jiao Y.N."/>
            <person name="Eichler E.E."/>
            <person name="Li G.H."/>
            <person name="Liu X."/>
            <person name="Gao L.Z."/>
        </authorList>
    </citation>
    <scope>NUCLEOTIDE SEQUENCE [LARGE SCALE GENOMIC DNA]</scope>
    <source>
        <strain evidence="6">cv. GT1</strain>
        <tissue evidence="5">Leaf</tissue>
    </source>
</reference>
<keyword evidence="6" id="KW-1185">Reference proteome</keyword>
<feature type="domain" description="BFN" evidence="4">
    <location>
        <begin position="122"/>
        <end position="257"/>
    </location>
</feature>
<dbReference type="GO" id="GO:0004518">
    <property type="term" value="F:nuclease activity"/>
    <property type="evidence" value="ECO:0007669"/>
    <property type="project" value="UniProtKB-UniRule"/>
</dbReference>
<dbReference type="PROSITE" id="PS51658">
    <property type="entry name" value="BFN"/>
    <property type="match status" value="1"/>
</dbReference>
<evidence type="ECO:0000256" key="1">
    <source>
        <dbReference type="ARBA" id="ARBA00009095"/>
    </source>
</evidence>
<dbReference type="Proteomes" id="UP000467840">
    <property type="component" value="Chromosome 14"/>
</dbReference>
<comment type="caution">
    <text evidence="5">The sequence shown here is derived from an EMBL/GenBank/DDBJ whole genome shotgun (WGS) entry which is preliminary data.</text>
</comment>
<accession>A0A6A6M8M2</accession>
<evidence type="ECO:0000259" key="4">
    <source>
        <dbReference type="PROSITE" id="PS51658"/>
    </source>
</evidence>
<sequence>MASLQGPVICPAGRAKQAGIYTLPVNVPLVNARLIRNGLWRFKRIDGYKTKVGLFSPQLIAQGRYTVQCCLSSSSNGNGSTAENFNENDEDYVNSSIVEAVEVKSGADGFTIKMRDGRNLRCVHNNPQGGRLPDYAPHPAIVLKMEDGTGLLLPIIVLEMPSVLLMAAVRNVKIARPTLYQVVKEMIDKMGYEVRLVRVTKRVHEAYFAQLYLTKMGNEKEWVSFDLRPSDAINIAVRCKVPIQVNKYLAYSDGMRVIEFGKLTHSPASDGLLFTEQDRPTGQPCLDTKEFNLVRNMITAAIEERYQDAGLGLGRSLQRSEDLQIRASNDKLMLTPFDLILGDMFRSKTSRFVSTLEHGFNLVGFATCTKEMGEIHCLAKKSWLRMILEMDEQG</sequence>
<dbReference type="Pfam" id="PF02577">
    <property type="entry name" value="BFN_dom"/>
    <property type="match status" value="1"/>
</dbReference>
<evidence type="ECO:0000313" key="6">
    <source>
        <dbReference type="Proteomes" id="UP000467840"/>
    </source>
</evidence>
<organism evidence="5 6">
    <name type="scientific">Hevea brasiliensis</name>
    <name type="common">Para rubber tree</name>
    <name type="synonym">Siphonia brasiliensis</name>
    <dbReference type="NCBI Taxonomy" id="3981"/>
    <lineage>
        <taxon>Eukaryota</taxon>
        <taxon>Viridiplantae</taxon>
        <taxon>Streptophyta</taxon>
        <taxon>Embryophyta</taxon>
        <taxon>Tracheophyta</taxon>
        <taxon>Spermatophyta</taxon>
        <taxon>Magnoliopsida</taxon>
        <taxon>eudicotyledons</taxon>
        <taxon>Gunneridae</taxon>
        <taxon>Pentapetalae</taxon>
        <taxon>rosids</taxon>
        <taxon>fabids</taxon>
        <taxon>Malpighiales</taxon>
        <taxon>Euphorbiaceae</taxon>
        <taxon>Crotonoideae</taxon>
        <taxon>Micrandreae</taxon>
        <taxon>Hevea</taxon>
    </lineage>
</organism>
<dbReference type="InterPro" id="IPR036104">
    <property type="entry name" value="BFN_sf"/>
</dbReference>
<keyword evidence="2" id="KW-0378">Hydrolase</keyword>
<dbReference type="GO" id="GO:0005634">
    <property type="term" value="C:nucleus"/>
    <property type="evidence" value="ECO:0007669"/>
    <property type="project" value="TreeGrafter"/>
</dbReference>
<dbReference type="AlphaFoldDB" id="A0A6A6M8M2"/>
<dbReference type="Gene3D" id="3.10.690.10">
    <property type="entry name" value="Bifunctional nuclease domain"/>
    <property type="match status" value="1"/>
</dbReference>
<dbReference type="GO" id="GO:0030891">
    <property type="term" value="C:VCB complex"/>
    <property type="evidence" value="ECO:0007669"/>
    <property type="project" value="TreeGrafter"/>
</dbReference>
<dbReference type="PANTHER" id="PTHR15160:SF3">
    <property type="entry name" value="BIFUNCTIONAL NUCLEASE 1"/>
    <property type="match status" value="1"/>
</dbReference>
<protein>
    <recommendedName>
        <fullName evidence="4">BFN domain-containing protein</fullName>
    </recommendedName>
</protein>
<dbReference type="PANTHER" id="PTHR15160">
    <property type="entry name" value="VON HIPPEL-LINDAU PROTEIN"/>
    <property type="match status" value="1"/>
</dbReference>
<dbReference type="EMBL" id="JAAGAX010000006">
    <property type="protein sequence ID" value="KAF2310022.1"/>
    <property type="molecule type" value="Genomic_DNA"/>
</dbReference>
<name>A0A6A6M8M2_HEVBR</name>
<dbReference type="SUPFAM" id="SSF103256">
    <property type="entry name" value="Hypothetical protein TM0160"/>
    <property type="match status" value="1"/>
</dbReference>
<dbReference type="InterPro" id="IPR003729">
    <property type="entry name" value="Bi_nuclease_dom"/>
</dbReference>
<proteinExistence type="inferred from homology"/>